<evidence type="ECO:0000256" key="1">
    <source>
        <dbReference type="SAM" id="Phobius"/>
    </source>
</evidence>
<dbReference type="EMBL" id="BRXW01000511">
    <property type="protein sequence ID" value="GMH61765.1"/>
    <property type="molecule type" value="Genomic_DNA"/>
</dbReference>
<sequence>MKEKLFIVLCALTTPAYCFIQAHLTGSELGSWMIMGCSFALLLVPSYLASAKLYSKFEDPKLGAAITTIFKALPGLLGSLLYISSASIQCIMNYSSEDKMFEGYWDYHKKRCQNPSWPTVWVSVFLMTSWWLTHLLPPMLPSNRALTWNGVVKRSMNRVEGLHFTLFCTFSMEALMVYSLTDNEGGGTNDFLDCLIDIMFWSLFALIDIVVYEHLLKPLVCQPSSRTAASSVTTRPDDSFDIYSNGLNINSL</sequence>
<feature type="transmembrane region" description="Helical" evidence="1">
    <location>
        <begin position="198"/>
        <end position="216"/>
    </location>
</feature>
<reference evidence="3" key="1">
    <citation type="journal article" date="2023" name="Commun. Biol.">
        <title>Genome analysis of Parmales, the sister group of diatoms, reveals the evolutionary specialization of diatoms from phago-mixotrophs to photoautotrophs.</title>
        <authorList>
            <person name="Ban H."/>
            <person name="Sato S."/>
            <person name="Yoshikawa S."/>
            <person name="Yamada K."/>
            <person name="Nakamura Y."/>
            <person name="Ichinomiya M."/>
            <person name="Sato N."/>
            <person name="Blanc-Mathieu R."/>
            <person name="Endo H."/>
            <person name="Kuwata A."/>
            <person name="Ogata H."/>
        </authorList>
    </citation>
    <scope>NUCLEOTIDE SEQUENCE [LARGE SCALE GENOMIC DNA]</scope>
    <source>
        <strain evidence="3">NIES 3700</strain>
    </source>
</reference>
<dbReference type="Proteomes" id="UP001165122">
    <property type="component" value="Unassembled WGS sequence"/>
</dbReference>
<keyword evidence="1" id="KW-1133">Transmembrane helix</keyword>
<protein>
    <submittedName>
        <fullName evidence="2">Uncharacterized protein</fullName>
    </submittedName>
</protein>
<feature type="transmembrane region" description="Helical" evidence="1">
    <location>
        <begin position="29"/>
        <end position="50"/>
    </location>
</feature>
<proteinExistence type="predicted"/>
<feature type="transmembrane region" description="Helical" evidence="1">
    <location>
        <begin position="120"/>
        <end position="140"/>
    </location>
</feature>
<keyword evidence="1" id="KW-0472">Membrane</keyword>
<name>A0A9W7A5K2_9STRA</name>
<evidence type="ECO:0000313" key="3">
    <source>
        <dbReference type="Proteomes" id="UP001165122"/>
    </source>
</evidence>
<keyword evidence="3" id="KW-1185">Reference proteome</keyword>
<feature type="transmembrane region" description="Helical" evidence="1">
    <location>
        <begin position="161"/>
        <end position="178"/>
    </location>
</feature>
<accession>A0A9W7A5K2</accession>
<organism evidence="2 3">
    <name type="scientific">Triparma laevis f. longispina</name>
    <dbReference type="NCBI Taxonomy" id="1714387"/>
    <lineage>
        <taxon>Eukaryota</taxon>
        <taxon>Sar</taxon>
        <taxon>Stramenopiles</taxon>
        <taxon>Ochrophyta</taxon>
        <taxon>Bolidophyceae</taxon>
        <taxon>Parmales</taxon>
        <taxon>Triparmaceae</taxon>
        <taxon>Triparma</taxon>
    </lineage>
</organism>
<gene>
    <name evidence="2" type="ORF">TrLO_g7558</name>
</gene>
<keyword evidence="1" id="KW-0812">Transmembrane</keyword>
<comment type="caution">
    <text evidence="2">The sequence shown here is derived from an EMBL/GenBank/DDBJ whole genome shotgun (WGS) entry which is preliminary data.</text>
</comment>
<feature type="transmembrane region" description="Helical" evidence="1">
    <location>
        <begin position="62"/>
        <end position="83"/>
    </location>
</feature>
<evidence type="ECO:0000313" key="2">
    <source>
        <dbReference type="EMBL" id="GMH61765.1"/>
    </source>
</evidence>
<dbReference type="AlphaFoldDB" id="A0A9W7A5K2"/>